<dbReference type="AlphaFoldDB" id="A0A210QMI0"/>
<evidence type="ECO:0000313" key="6">
    <source>
        <dbReference type="Proteomes" id="UP000242188"/>
    </source>
</evidence>
<dbReference type="Gene3D" id="3.90.550.10">
    <property type="entry name" value="Spore Coat Polysaccharide Biosynthesis Protein SpsA, Chain A"/>
    <property type="match status" value="1"/>
</dbReference>
<dbReference type="GO" id="GO:0008299">
    <property type="term" value="P:isoprenoid biosynthetic process"/>
    <property type="evidence" value="ECO:0007669"/>
    <property type="project" value="InterPro"/>
</dbReference>
<reference evidence="5 6" key="1">
    <citation type="journal article" date="2017" name="Nat. Ecol. Evol.">
        <title>Scallop genome provides insights into evolution of bilaterian karyotype and development.</title>
        <authorList>
            <person name="Wang S."/>
            <person name="Zhang J."/>
            <person name="Jiao W."/>
            <person name="Li J."/>
            <person name="Xun X."/>
            <person name="Sun Y."/>
            <person name="Guo X."/>
            <person name="Huan P."/>
            <person name="Dong B."/>
            <person name="Zhang L."/>
            <person name="Hu X."/>
            <person name="Sun X."/>
            <person name="Wang J."/>
            <person name="Zhao C."/>
            <person name="Wang Y."/>
            <person name="Wang D."/>
            <person name="Huang X."/>
            <person name="Wang R."/>
            <person name="Lv J."/>
            <person name="Li Y."/>
            <person name="Zhang Z."/>
            <person name="Liu B."/>
            <person name="Lu W."/>
            <person name="Hui Y."/>
            <person name="Liang J."/>
            <person name="Zhou Z."/>
            <person name="Hou R."/>
            <person name="Li X."/>
            <person name="Liu Y."/>
            <person name="Li H."/>
            <person name="Ning X."/>
            <person name="Lin Y."/>
            <person name="Zhao L."/>
            <person name="Xing Q."/>
            <person name="Dou J."/>
            <person name="Li Y."/>
            <person name="Mao J."/>
            <person name="Guo H."/>
            <person name="Dou H."/>
            <person name="Li T."/>
            <person name="Mu C."/>
            <person name="Jiang W."/>
            <person name="Fu Q."/>
            <person name="Fu X."/>
            <person name="Miao Y."/>
            <person name="Liu J."/>
            <person name="Yu Q."/>
            <person name="Li R."/>
            <person name="Liao H."/>
            <person name="Li X."/>
            <person name="Kong Y."/>
            <person name="Jiang Z."/>
            <person name="Chourrout D."/>
            <person name="Li R."/>
            <person name="Bao Z."/>
        </authorList>
    </citation>
    <scope>NUCLEOTIDE SEQUENCE [LARGE SCALE GENOMIC DNA]</scope>
    <source>
        <strain evidence="5 6">PY_sf001</strain>
    </source>
</reference>
<keyword evidence="2" id="KW-0808">Transferase</keyword>
<evidence type="ECO:0000256" key="4">
    <source>
        <dbReference type="ARBA" id="ARBA00069967"/>
    </source>
</evidence>
<proteinExistence type="inferred from homology"/>
<dbReference type="InterPro" id="IPR034683">
    <property type="entry name" value="IspD/TarI"/>
</dbReference>
<evidence type="ECO:0000256" key="2">
    <source>
        <dbReference type="ARBA" id="ARBA00022679"/>
    </source>
</evidence>
<dbReference type="FunFam" id="3.90.550.10:FF:000003">
    <property type="entry name" value="2-C-methyl-D-erythritol 4-phosphate cytidylyltransferase"/>
    <property type="match status" value="1"/>
</dbReference>
<dbReference type="CDD" id="cd02516">
    <property type="entry name" value="CDP-ME_synthetase"/>
    <property type="match status" value="1"/>
</dbReference>
<dbReference type="EMBL" id="NEDP02002897">
    <property type="protein sequence ID" value="OWF49934.1"/>
    <property type="molecule type" value="Genomic_DNA"/>
</dbReference>
<dbReference type="GO" id="GO:0050518">
    <property type="term" value="F:2-C-methyl-D-erythritol 4-phosphate cytidylyltransferase activity"/>
    <property type="evidence" value="ECO:0007669"/>
    <property type="project" value="UniProtKB-ARBA"/>
</dbReference>
<dbReference type="SUPFAM" id="SSF53448">
    <property type="entry name" value="Nucleotide-diphospho-sugar transferases"/>
    <property type="match status" value="1"/>
</dbReference>
<comment type="caution">
    <text evidence="5">The sequence shown here is derived from an EMBL/GenBank/DDBJ whole genome shotgun (WGS) entry which is preliminary data.</text>
</comment>
<dbReference type="InterPro" id="IPR029044">
    <property type="entry name" value="Nucleotide-diphossugar_trans"/>
</dbReference>
<sequence>MSDTDDVSVSVVLPAGGTGERFGSSMPKQFCPVMDRPIILYTLHEFHRLSCVKHIVVVVSQPYMDYMEELVESHGYSKIMVVRGAQTRHRSIYNGVKTLKSVLEPSDVVIIHDAVRLFIDASTIQEVAKASKETGAAGVHRPLISTVISSDGCGYLEESLDRNRYCASEMPQGFIFSVILSAYEKATDHDFDFGTECLHLALKYAGTKARLIEGPHNLWKVTLRKDLYAAEGMLKENELQVQVVGCCDRDLVTHLQQDFAARHLKMTVCDSMETCDLVDTNCTVYYYTQFDCDVITEYTENHHEEQKKDGIVARTPFMDKVIVHVIRSEDKVMDCCRKVREAMQGKTKSWRKKHLLVYFVLSETKASVAVVSEMVASVIWTRDPVMAGQTYMAFD</sequence>
<dbReference type="OrthoDB" id="414267at2759"/>
<accession>A0A210QMI0</accession>
<protein>
    <recommendedName>
        <fullName evidence="4">2-C-methyl-D-erythritol 4-phosphate cytidylyltransferase, chloroplastic</fullName>
    </recommendedName>
</protein>
<organism evidence="5 6">
    <name type="scientific">Mizuhopecten yessoensis</name>
    <name type="common">Japanese scallop</name>
    <name type="synonym">Patinopecten yessoensis</name>
    <dbReference type="NCBI Taxonomy" id="6573"/>
    <lineage>
        <taxon>Eukaryota</taxon>
        <taxon>Metazoa</taxon>
        <taxon>Spiralia</taxon>
        <taxon>Lophotrochozoa</taxon>
        <taxon>Mollusca</taxon>
        <taxon>Bivalvia</taxon>
        <taxon>Autobranchia</taxon>
        <taxon>Pteriomorphia</taxon>
        <taxon>Pectinida</taxon>
        <taxon>Pectinoidea</taxon>
        <taxon>Pectinidae</taxon>
        <taxon>Mizuhopecten</taxon>
    </lineage>
</organism>
<keyword evidence="6" id="KW-1185">Reference proteome</keyword>
<evidence type="ECO:0000256" key="1">
    <source>
        <dbReference type="ARBA" id="ARBA00009789"/>
    </source>
</evidence>
<dbReference type="Pfam" id="PF01128">
    <property type="entry name" value="IspD"/>
    <property type="match status" value="1"/>
</dbReference>
<dbReference type="GO" id="GO:0047349">
    <property type="term" value="F:D-ribitol-5-phosphate cytidylyltransferase activity"/>
    <property type="evidence" value="ECO:0007669"/>
    <property type="project" value="TreeGrafter"/>
</dbReference>
<dbReference type="PANTHER" id="PTHR43015">
    <property type="entry name" value="D-RIBITOL-5-PHOSPHATE CYTIDYLYLTRANSFERASE"/>
    <property type="match status" value="1"/>
</dbReference>
<keyword evidence="3" id="KW-0548">Nucleotidyltransferase</keyword>
<dbReference type="InterPro" id="IPR018294">
    <property type="entry name" value="ISPD_synthase_CS"/>
</dbReference>
<comment type="similarity">
    <text evidence="1">Belongs to the IspD/TarI cytidylyltransferase family. IspD subfamily.</text>
</comment>
<name>A0A210QMI0_MIZYE</name>
<dbReference type="Proteomes" id="UP000242188">
    <property type="component" value="Unassembled WGS sequence"/>
</dbReference>
<dbReference type="GO" id="GO:0005829">
    <property type="term" value="C:cytosol"/>
    <property type="evidence" value="ECO:0007669"/>
    <property type="project" value="TreeGrafter"/>
</dbReference>
<evidence type="ECO:0000256" key="3">
    <source>
        <dbReference type="ARBA" id="ARBA00022695"/>
    </source>
</evidence>
<dbReference type="GO" id="GO:0035269">
    <property type="term" value="P:protein O-linked glycosylation via mannose"/>
    <property type="evidence" value="ECO:0007669"/>
    <property type="project" value="TreeGrafter"/>
</dbReference>
<dbReference type="STRING" id="6573.A0A210QMI0"/>
<evidence type="ECO:0000313" key="5">
    <source>
        <dbReference type="EMBL" id="OWF49934.1"/>
    </source>
</evidence>
<dbReference type="PANTHER" id="PTHR43015:SF1">
    <property type="entry name" value="D-RIBITOL-5-PHOSPHATE CYTIDYLYLTRANSFERASE"/>
    <property type="match status" value="1"/>
</dbReference>
<dbReference type="PROSITE" id="PS01295">
    <property type="entry name" value="ISPD"/>
    <property type="match status" value="1"/>
</dbReference>
<gene>
    <name evidence="5" type="ORF">KP79_PYT04023</name>
</gene>